<keyword evidence="2" id="KW-1185">Reference proteome</keyword>
<evidence type="ECO:0008006" key="3">
    <source>
        <dbReference type="Google" id="ProtNLM"/>
    </source>
</evidence>
<organism evidence="1 2">
    <name type="scientific">Chryseobacterium zhengzhouense</name>
    <dbReference type="NCBI Taxonomy" id="1636086"/>
    <lineage>
        <taxon>Bacteria</taxon>
        <taxon>Pseudomonadati</taxon>
        <taxon>Bacteroidota</taxon>
        <taxon>Flavobacteriia</taxon>
        <taxon>Flavobacteriales</taxon>
        <taxon>Weeksellaceae</taxon>
        <taxon>Chryseobacterium group</taxon>
        <taxon>Chryseobacterium</taxon>
    </lineage>
</organism>
<sequence length="597" mass="70104">MIKSIQIKNIRGFGEINNKFELNLIPNKPCFLVAPNGFGKSSIAKAFNCLGNRNRIDIKIEDIHKKNEDLIPEVTINISDEVFTTNNEKNEILKQVQVTVINNSILPKVKKRKTASGFNVQSAEIKIPDINIIDKIPEKLTTDFYKITAIKRTINNKNNDWISIKDLIGNSKFLIEVYNCLEKFQKKTSNKNILEFLNSQEKINDTIYEKIKNEEFENIVSVILNFLKITKLEASLTAIQLIWIYLNNIELFKNLFLYNVYIENKKFAESFFNIDSWFTLRPKEIIVKDKKATYKKYGIEFPNATDISNGERDVTVFLASLLSSYFNLNSQKKDIILVIDEVFDYLDDSNLIVVQYFLNKFIEKCTSLGIKIYPIILTHLDTYYFSNYAFKDFNVFYLNKWRAEKDINVESLIILRNSLNKKDSTEKDLYQKLSKHFLHFHTDKFDIEKESFVEYLKKYKCLHNSKIENILKSENFKASCLESLKNYVENKRNYEPVSVCIGLRIIVEEIVYSKLFESNPSLCTDFLNVNETIKKLNYANNYINVSGDYYLLSTIYNEVLHIKKDQDNNSRLFLKLDNIFIKEIIKKIFFEYRSILQ</sequence>
<dbReference type="Proteomes" id="UP001596550">
    <property type="component" value="Unassembled WGS sequence"/>
</dbReference>
<reference evidence="2" key="1">
    <citation type="journal article" date="2019" name="Int. J. Syst. Evol. Microbiol.">
        <title>The Global Catalogue of Microorganisms (GCM) 10K type strain sequencing project: providing services to taxonomists for standard genome sequencing and annotation.</title>
        <authorList>
            <consortium name="The Broad Institute Genomics Platform"/>
            <consortium name="The Broad Institute Genome Sequencing Center for Infectious Disease"/>
            <person name="Wu L."/>
            <person name="Ma J."/>
        </authorList>
    </citation>
    <scope>NUCLEOTIDE SEQUENCE [LARGE SCALE GENOMIC DNA]</scope>
    <source>
        <strain evidence="2">CCUG 54781</strain>
    </source>
</reference>
<dbReference type="SUPFAM" id="SSF52540">
    <property type="entry name" value="P-loop containing nucleoside triphosphate hydrolases"/>
    <property type="match status" value="1"/>
</dbReference>
<proteinExistence type="predicted"/>
<dbReference type="InterPro" id="IPR027417">
    <property type="entry name" value="P-loop_NTPase"/>
</dbReference>
<gene>
    <name evidence="1" type="ORF">ACFQO9_04255</name>
</gene>
<dbReference type="EMBL" id="JBHTCR010000002">
    <property type="protein sequence ID" value="MFC7345930.1"/>
    <property type="molecule type" value="Genomic_DNA"/>
</dbReference>
<accession>A0ABW2LXV7</accession>
<name>A0ABW2LXV7_9FLAO</name>
<protein>
    <recommendedName>
        <fullName evidence="3">Rad50/SbcC-type AAA domain-containing protein</fullName>
    </recommendedName>
</protein>
<evidence type="ECO:0000313" key="1">
    <source>
        <dbReference type="EMBL" id="MFC7345930.1"/>
    </source>
</evidence>
<comment type="caution">
    <text evidence="1">The sequence shown here is derived from an EMBL/GenBank/DDBJ whole genome shotgun (WGS) entry which is preliminary data.</text>
</comment>
<evidence type="ECO:0000313" key="2">
    <source>
        <dbReference type="Proteomes" id="UP001596550"/>
    </source>
</evidence>
<dbReference type="RefSeq" id="WP_378174241.1">
    <property type="nucleotide sequence ID" value="NZ_JBHTCR010000002.1"/>
</dbReference>
<dbReference type="Gene3D" id="3.40.50.300">
    <property type="entry name" value="P-loop containing nucleotide triphosphate hydrolases"/>
    <property type="match status" value="1"/>
</dbReference>